<organism evidence="1">
    <name type="scientific">Xenopus laevis</name>
    <name type="common">African clawed frog</name>
    <dbReference type="NCBI Taxonomy" id="8355"/>
    <lineage>
        <taxon>Eukaryota</taxon>
        <taxon>Metazoa</taxon>
        <taxon>Chordata</taxon>
        <taxon>Craniata</taxon>
        <taxon>Vertebrata</taxon>
        <taxon>Euteleostomi</taxon>
        <taxon>Amphibia</taxon>
        <taxon>Batrachia</taxon>
        <taxon>Anura</taxon>
        <taxon>Pipoidea</taxon>
        <taxon>Pipidae</taxon>
        <taxon>Xenopodinae</taxon>
        <taxon>Xenopus</taxon>
        <taxon>Xenopus</taxon>
    </lineage>
</organism>
<name>A0A974BNP4_XENLA</name>
<proteinExistence type="predicted"/>
<sequence>MLKCLCISSFRDKSNEPLQARWRIRSLQGTKIQLHKILGLQKFKRTIDIQINLYEPGCSVIQGYSIGQNCADIFAMLLRGIYGMPQVLL</sequence>
<evidence type="ECO:0000313" key="1">
    <source>
        <dbReference type="EMBL" id="OCT55257.1"/>
    </source>
</evidence>
<dbReference type="AlphaFoldDB" id="A0A974BNP4"/>
<protein>
    <submittedName>
        <fullName evidence="1">Uncharacterized protein</fullName>
    </submittedName>
</protein>
<reference evidence="1" key="1">
    <citation type="submission" date="2016-05" db="EMBL/GenBank/DDBJ databases">
        <title>WGS assembly of Xenopus laevis.</title>
        <authorList>
            <person name="Session A."/>
            <person name="Uno Y."/>
            <person name="Kwon T."/>
            <person name="Chapman J."/>
            <person name="Toyoda A."/>
            <person name="Takahashi S."/>
            <person name="Fukui A."/>
            <person name="Hikosaka A."/>
            <person name="Putnam N."/>
            <person name="Stites J."/>
            <person name="Van Heeringen S."/>
            <person name="Quigley I."/>
            <person name="Heinz S."/>
            <person name="Hellsten U."/>
            <person name="Lyons J."/>
            <person name="Suzuki A."/>
            <person name="Kondo M."/>
            <person name="Ogino H."/>
            <person name="Ochi H."/>
            <person name="Bogdanovic O."/>
            <person name="Lister R."/>
            <person name="Georgiou G."/>
            <person name="Paranjpe S."/>
            <person name="Van Kruijsbergen I."/>
            <person name="Mozaffari S."/>
            <person name="Shu S."/>
            <person name="Schmutz J."/>
            <person name="Jenkins J."/>
            <person name="Grimwood J."/>
            <person name="Carlson J."/>
            <person name="Mitros T."/>
            <person name="Simakov O."/>
            <person name="Heald R."/>
            <person name="Miller K."/>
            <person name="Haudenschild C."/>
            <person name="Kuroki Y."/>
            <person name="Tanaka T."/>
            <person name="Michiue T."/>
            <person name="Watanabe M."/>
            <person name="Kinoshita T."/>
            <person name="Ohta Y."/>
            <person name="Mawaribuchi S."/>
            <person name="Suzuki Y."/>
            <person name="Haramoto Y."/>
            <person name="Yamamoto T."/>
            <person name="Takagi C."/>
            <person name="Kitzman J."/>
            <person name="Shendure J."/>
            <person name="Nakayama T."/>
            <person name="Izutsu Y."/>
            <person name="Robert J."/>
            <person name="Dichmann D."/>
            <person name="Flajnik M."/>
            <person name="Houston D."/>
            <person name="Marcotte E."/>
            <person name="Wallingford J."/>
            <person name="Ito Y."/>
            <person name="Asashima M."/>
            <person name="Ueno N."/>
            <person name="Matsuda Y."/>
            <person name="Jan Veenstra G."/>
            <person name="Fujiyama A."/>
            <person name="Harland R."/>
            <person name="Taira M."/>
            <person name="Rokhsar D.S."/>
        </authorList>
    </citation>
    <scope>NUCLEOTIDE SEQUENCE</scope>
    <source>
        <strain evidence="1">J</strain>
        <tissue evidence="1">Blood</tissue>
    </source>
</reference>
<gene>
    <name evidence="1" type="ORF">XELAEV_18003488mg</name>
</gene>
<dbReference type="EMBL" id="KV510146">
    <property type="protein sequence ID" value="OCT55257.1"/>
    <property type="molecule type" value="Genomic_DNA"/>
</dbReference>
<accession>A0A974BNP4</accession>
<dbReference type="Proteomes" id="UP000694892">
    <property type="component" value="Unassembled WGS sequence"/>
</dbReference>